<dbReference type="InterPro" id="IPR005101">
    <property type="entry name" value="Cryptochr/Photolyase_FAD-bd"/>
</dbReference>
<evidence type="ECO:0000256" key="5">
    <source>
        <dbReference type="PIRSR" id="PIRSR602081-2"/>
    </source>
</evidence>
<reference evidence="9 10" key="1">
    <citation type="submission" date="2018-11" db="EMBL/GenBank/DDBJ databases">
        <title>Saccharopolyspora rhizosphaerae sp. nov., an actinomycete isolated from rhizosphere soil in Thailand.</title>
        <authorList>
            <person name="Intra B."/>
            <person name="Euanorasetr J."/>
            <person name="Take A."/>
            <person name="Inahashi Y."/>
            <person name="Mori M."/>
            <person name="Panbangred W."/>
            <person name="Matsumoto A."/>
        </authorList>
    </citation>
    <scope>NUCLEOTIDE SEQUENCE [LARGE SCALE GENOMIC DNA]</scope>
    <source>
        <strain evidence="9 10">H219</strain>
    </source>
</reference>
<accession>A0A3R8P5E3</accession>
<feature type="site" description="Electron transfer via tryptophanyl radical" evidence="5">
    <location>
        <position position="344"/>
    </location>
</feature>
<dbReference type="SUPFAM" id="SSF48173">
    <property type="entry name" value="Cryptochrome/photolyase FAD-binding domain"/>
    <property type="match status" value="1"/>
</dbReference>
<dbReference type="Gene3D" id="3.40.50.620">
    <property type="entry name" value="HUPs"/>
    <property type="match status" value="1"/>
</dbReference>
<dbReference type="SUPFAM" id="SSF52425">
    <property type="entry name" value="Cryptochrome/photolyase, N-terminal domain"/>
    <property type="match status" value="1"/>
</dbReference>
<keyword evidence="9" id="KW-0456">Lyase</keyword>
<keyword evidence="2 4" id="KW-0274">FAD</keyword>
<dbReference type="Pfam" id="PF00875">
    <property type="entry name" value="DNA_photolyase"/>
    <property type="match status" value="1"/>
</dbReference>
<dbReference type="InterPro" id="IPR006050">
    <property type="entry name" value="DNA_photolyase_N"/>
</dbReference>
<dbReference type="GO" id="GO:0006139">
    <property type="term" value="P:nucleobase-containing compound metabolic process"/>
    <property type="evidence" value="ECO:0007669"/>
    <property type="project" value="UniProtKB-ARBA"/>
</dbReference>
<dbReference type="Gene3D" id="1.25.40.80">
    <property type="match status" value="1"/>
</dbReference>
<keyword evidence="3 6" id="KW-0157">Chromophore</keyword>
<proteinExistence type="inferred from homology"/>
<evidence type="ECO:0000256" key="6">
    <source>
        <dbReference type="RuleBase" id="RU004182"/>
    </source>
</evidence>
<comment type="similarity">
    <text evidence="6">Belongs to the DNA photolyase family.</text>
</comment>
<evidence type="ECO:0000259" key="8">
    <source>
        <dbReference type="PROSITE" id="PS51645"/>
    </source>
</evidence>
<sequence>MSTTAIAVFTRDLRVHDNPVLAAAARADHVLPVFVHDDVLAGTGFATEPRSRFLHECLADLDARLRKCGAALVQRKGDLVNEVARLAHEVEASSVHLAADASGFAARRQQRLSAELAAERCELTVHEAVHTVLPAGAVTPQGSDHFAVFSPYHRRWADTARRTIASAPKRLRLPPGVSAEKTASAPKGNSAMPGGETEGRRRAHQWLNDDVDRYHTSHDDLAHEGATSRLSPYLHFGCISALELADEAAARHTEGADAFVRQLAWRDFHFQVLAARPRTAREDYRPHGDAWRDDPEALQAWQEGRTGIPIVDAGMRQLAAEGWMHNRARLITGSFLAKTLYVDWRAGAAHFLRHLLDGDLVNNQMNWQWVAGTGTDTRPYRVLNPLRQAERYDPHGEYVRRWLPELANLETPREVHQPWRLGEDELRELGYPAPIVDLDAARERFQQSRGKG</sequence>
<evidence type="ECO:0000256" key="4">
    <source>
        <dbReference type="PIRSR" id="PIRSR602081-1"/>
    </source>
</evidence>
<dbReference type="Gene3D" id="1.10.579.10">
    <property type="entry name" value="DNA Cyclobutane Dipyrimidine Photolyase, subunit A, domain 3"/>
    <property type="match status" value="1"/>
</dbReference>
<dbReference type="AlphaFoldDB" id="A0A3R8P5E3"/>
<evidence type="ECO:0000256" key="1">
    <source>
        <dbReference type="ARBA" id="ARBA00022630"/>
    </source>
</evidence>
<dbReference type="InterPro" id="IPR018394">
    <property type="entry name" value="DNA_photolyase_1_CS_C"/>
</dbReference>
<keyword evidence="1 4" id="KW-0285">Flavoprotein</keyword>
<dbReference type="GO" id="GO:0009416">
    <property type="term" value="P:response to light stimulus"/>
    <property type="evidence" value="ECO:0007669"/>
    <property type="project" value="TreeGrafter"/>
</dbReference>
<keyword evidence="10" id="KW-1185">Reference proteome</keyword>
<protein>
    <submittedName>
        <fullName evidence="9">Deoxyribodipyrimidine photo-lyase</fullName>
    </submittedName>
</protein>
<gene>
    <name evidence="9" type="ORF">EIL87_11390</name>
</gene>
<evidence type="ECO:0000256" key="3">
    <source>
        <dbReference type="ARBA" id="ARBA00022991"/>
    </source>
</evidence>
<evidence type="ECO:0000313" key="9">
    <source>
        <dbReference type="EMBL" id="RRO16892.1"/>
    </source>
</evidence>
<feature type="binding site" evidence="4">
    <location>
        <position position="259"/>
    </location>
    <ligand>
        <name>FAD</name>
        <dbReference type="ChEBI" id="CHEBI:57692"/>
    </ligand>
</feature>
<organism evidence="9 10">
    <name type="scientific">Saccharopolyspora rhizosphaerae</name>
    <dbReference type="NCBI Taxonomy" id="2492662"/>
    <lineage>
        <taxon>Bacteria</taxon>
        <taxon>Bacillati</taxon>
        <taxon>Actinomycetota</taxon>
        <taxon>Actinomycetes</taxon>
        <taxon>Pseudonocardiales</taxon>
        <taxon>Pseudonocardiaceae</taxon>
        <taxon>Saccharopolyspora</taxon>
    </lineage>
</organism>
<dbReference type="GO" id="GO:0006950">
    <property type="term" value="P:response to stress"/>
    <property type="evidence" value="ECO:0007669"/>
    <property type="project" value="UniProtKB-ARBA"/>
</dbReference>
<dbReference type="GO" id="GO:0003904">
    <property type="term" value="F:deoxyribodipyrimidine photo-lyase activity"/>
    <property type="evidence" value="ECO:0007669"/>
    <property type="project" value="TreeGrafter"/>
</dbReference>
<evidence type="ECO:0000256" key="2">
    <source>
        <dbReference type="ARBA" id="ARBA00022827"/>
    </source>
</evidence>
<dbReference type="InterPro" id="IPR014729">
    <property type="entry name" value="Rossmann-like_a/b/a_fold"/>
</dbReference>
<dbReference type="Pfam" id="PF03441">
    <property type="entry name" value="FAD_binding_7"/>
    <property type="match status" value="1"/>
</dbReference>
<dbReference type="PROSITE" id="PS51645">
    <property type="entry name" value="PHR_CRY_ALPHA_BETA"/>
    <property type="match status" value="1"/>
</dbReference>
<comment type="cofactor">
    <cofactor evidence="4">
        <name>FAD</name>
        <dbReference type="ChEBI" id="CHEBI:57692"/>
    </cofactor>
    <text evidence="4">Binds 1 FAD per subunit.</text>
</comment>
<dbReference type="InterPro" id="IPR036134">
    <property type="entry name" value="Crypto/Photolyase_FAD-like_sf"/>
</dbReference>
<dbReference type="GO" id="GO:0071949">
    <property type="term" value="F:FAD binding"/>
    <property type="evidence" value="ECO:0007669"/>
    <property type="project" value="TreeGrafter"/>
</dbReference>
<dbReference type="PANTHER" id="PTHR11455">
    <property type="entry name" value="CRYPTOCHROME"/>
    <property type="match status" value="1"/>
</dbReference>
<dbReference type="InterPro" id="IPR036155">
    <property type="entry name" value="Crypto/Photolyase_N_sf"/>
</dbReference>
<dbReference type="PROSITE" id="PS00394">
    <property type="entry name" value="DNA_PHOTOLYASES_1_1"/>
    <property type="match status" value="1"/>
</dbReference>
<feature type="binding site" evidence="4">
    <location>
        <begin position="227"/>
        <end position="231"/>
    </location>
    <ligand>
        <name>FAD</name>
        <dbReference type="ChEBI" id="CHEBI:57692"/>
    </ligand>
</feature>
<feature type="region of interest" description="Disordered" evidence="7">
    <location>
        <begin position="173"/>
        <end position="199"/>
    </location>
</feature>
<dbReference type="PRINTS" id="PR00147">
    <property type="entry name" value="DNAPHOTLYASE"/>
</dbReference>
<feature type="site" description="Electron transfer via tryptophanyl radical" evidence="5">
    <location>
        <position position="367"/>
    </location>
</feature>
<dbReference type="RefSeq" id="WP_125090218.1">
    <property type="nucleotide sequence ID" value="NZ_RSAA01000010.1"/>
</dbReference>
<dbReference type="InterPro" id="IPR002081">
    <property type="entry name" value="Cryptochrome/DNA_photolyase_1"/>
</dbReference>
<feature type="binding site" evidence="4">
    <location>
        <position position="214"/>
    </location>
    <ligand>
        <name>FAD</name>
        <dbReference type="ChEBI" id="CHEBI:57692"/>
    </ligand>
</feature>
<dbReference type="EMBL" id="RSAA01000010">
    <property type="protein sequence ID" value="RRO16892.1"/>
    <property type="molecule type" value="Genomic_DNA"/>
</dbReference>
<comment type="caution">
    <text evidence="9">The sequence shown here is derived from an EMBL/GenBank/DDBJ whole genome shotgun (WGS) entry which is preliminary data.</text>
</comment>
<feature type="binding site" evidence="4">
    <location>
        <begin position="357"/>
        <end position="359"/>
    </location>
    <ligand>
        <name>FAD</name>
        <dbReference type="ChEBI" id="CHEBI:57692"/>
    </ligand>
</feature>
<feature type="site" description="Electron transfer via tryptophanyl radical" evidence="5">
    <location>
        <position position="291"/>
    </location>
</feature>
<evidence type="ECO:0000256" key="7">
    <source>
        <dbReference type="SAM" id="MobiDB-lite"/>
    </source>
</evidence>
<dbReference type="PANTHER" id="PTHR11455:SF9">
    <property type="entry name" value="CRYPTOCHROME CIRCADIAN CLOCK 5 ISOFORM X1"/>
    <property type="match status" value="1"/>
</dbReference>
<dbReference type="Proteomes" id="UP000274515">
    <property type="component" value="Unassembled WGS sequence"/>
</dbReference>
<name>A0A3R8P5E3_9PSEU</name>
<feature type="domain" description="Photolyase/cryptochrome alpha/beta" evidence="8">
    <location>
        <begin position="3"/>
        <end position="131"/>
    </location>
</feature>
<evidence type="ECO:0000313" key="10">
    <source>
        <dbReference type="Proteomes" id="UP000274515"/>
    </source>
</evidence>
<dbReference type="GO" id="GO:0003677">
    <property type="term" value="F:DNA binding"/>
    <property type="evidence" value="ECO:0007669"/>
    <property type="project" value="TreeGrafter"/>
</dbReference>
<dbReference type="OrthoDB" id="9772484at2"/>